<dbReference type="GO" id="GO:0016758">
    <property type="term" value="F:hexosyltransferase activity"/>
    <property type="evidence" value="ECO:0007669"/>
    <property type="project" value="TreeGrafter"/>
</dbReference>
<dbReference type="PANTHER" id="PTHR45947:SF3">
    <property type="entry name" value="SULFOQUINOVOSYL TRANSFERASE SQD2"/>
    <property type="match status" value="1"/>
</dbReference>
<dbReference type="Gene3D" id="3.40.50.2000">
    <property type="entry name" value="Glycogen Phosphorylase B"/>
    <property type="match status" value="2"/>
</dbReference>
<sequence>MILPMKLLLLTMEFPPQFGGVAEYYGRLVEHWPNREEAIVVLQPADALAKKRFFKWPFIHRALNRAIREKNIDLILVGQILPLGMSAYLYFLLNRLPYAVFLHGLDFSLARRNVWKRFLSKLILRSAAAIICTNNFTAQAVKDAGLGSESKVFVVHPAALLNWEASPGFSAADLPFSRPEKKVLLSIGRLVPRKGFDRVLSALPLVFKQAPDLLYILIGAGPDQFRLEKIRSRLPADCQEKIYFRGAVSTAEKNYWLKNSDIFIMPSREEKVLGIKDFEGFGIVYLEANLAGLPVIGVQSGGVGEAIKSGESGLLLPDDRPKTIARAILDLYHSPEKRALFGRQGRERARNDFNWPGQAVKLKLILEKIFAAHQTIGCK</sequence>
<dbReference type="InterPro" id="IPR050194">
    <property type="entry name" value="Glycosyltransferase_grp1"/>
</dbReference>
<evidence type="ECO:0000259" key="1">
    <source>
        <dbReference type="Pfam" id="PF00534"/>
    </source>
</evidence>
<evidence type="ECO:0000313" key="3">
    <source>
        <dbReference type="EMBL" id="PIP33653.1"/>
    </source>
</evidence>
<dbReference type="PANTHER" id="PTHR45947">
    <property type="entry name" value="SULFOQUINOVOSYL TRANSFERASE SQD2"/>
    <property type="match status" value="1"/>
</dbReference>
<dbReference type="InterPro" id="IPR028098">
    <property type="entry name" value="Glyco_trans_4-like_N"/>
</dbReference>
<name>A0A2G9ZKE5_9BACT</name>
<accession>A0A2G9ZKE5</accession>
<proteinExistence type="predicted"/>
<reference evidence="3 4" key="1">
    <citation type="submission" date="2017-09" db="EMBL/GenBank/DDBJ databases">
        <title>Depth-based differentiation of microbial function through sediment-hosted aquifers and enrichment of novel symbionts in the deep terrestrial subsurface.</title>
        <authorList>
            <person name="Probst A.J."/>
            <person name="Ladd B."/>
            <person name="Jarett J.K."/>
            <person name="Geller-Mcgrath D.E."/>
            <person name="Sieber C.M."/>
            <person name="Emerson J.B."/>
            <person name="Anantharaman K."/>
            <person name="Thomas B.C."/>
            <person name="Malmstrom R."/>
            <person name="Stieglmeier M."/>
            <person name="Klingl A."/>
            <person name="Woyke T."/>
            <person name="Ryan C.M."/>
            <person name="Banfield J.F."/>
        </authorList>
    </citation>
    <scope>NUCLEOTIDE SEQUENCE [LARGE SCALE GENOMIC DNA]</scope>
    <source>
        <strain evidence="3">CG23_combo_of_CG06-09_8_20_14_all_49_15</strain>
    </source>
</reference>
<dbReference type="SUPFAM" id="SSF53756">
    <property type="entry name" value="UDP-Glycosyltransferase/glycogen phosphorylase"/>
    <property type="match status" value="1"/>
</dbReference>
<feature type="domain" description="Glycosyltransferase subfamily 4-like N-terminal" evidence="2">
    <location>
        <begin position="39"/>
        <end position="157"/>
    </location>
</feature>
<organism evidence="3 4">
    <name type="scientific">Candidatus Falkowbacteria bacterium CG23_combo_of_CG06-09_8_20_14_all_49_15</name>
    <dbReference type="NCBI Taxonomy" id="1974572"/>
    <lineage>
        <taxon>Bacteria</taxon>
        <taxon>Candidatus Falkowiibacteriota</taxon>
    </lineage>
</organism>
<dbReference type="EMBL" id="PCSD01000075">
    <property type="protein sequence ID" value="PIP33653.1"/>
    <property type="molecule type" value="Genomic_DNA"/>
</dbReference>
<dbReference type="Pfam" id="PF00534">
    <property type="entry name" value="Glycos_transf_1"/>
    <property type="match status" value="1"/>
</dbReference>
<feature type="domain" description="Glycosyl transferase family 1" evidence="1">
    <location>
        <begin position="178"/>
        <end position="348"/>
    </location>
</feature>
<evidence type="ECO:0000313" key="4">
    <source>
        <dbReference type="Proteomes" id="UP000230729"/>
    </source>
</evidence>
<dbReference type="CDD" id="cd03801">
    <property type="entry name" value="GT4_PimA-like"/>
    <property type="match status" value="1"/>
</dbReference>
<dbReference type="AlphaFoldDB" id="A0A2G9ZKE5"/>
<evidence type="ECO:0008006" key="5">
    <source>
        <dbReference type="Google" id="ProtNLM"/>
    </source>
</evidence>
<gene>
    <name evidence="3" type="ORF">COX22_03200</name>
</gene>
<evidence type="ECO:0000259" key="2">
    <source>
        <dbReference type="Pfam" id="PF13439"/>
    </source>
</evidence>
<dbReference type="Pfam" id="PF13439">
    <property type="entry name" value="Glyco_transf_4"/>
    <property type="match status" value="1"/>
</dbReference>
<comment type="caution">
    <text evidence="3">The sequence shown here is derived from an EMBL/GenBank/DDBJ whole genome shotgun (WGS) entry which is preliminary data.</text>
</comment>
<dbReference type="Proteomes" id="UP000230729">
    <property type="component" value="Unassembled WGS sequence"/>
</dbReference>
<dbReference type="InterPro" id="IPR001296">
    <property type="entry name" value="Glyco_trans_1"/>
</dbReference>
<protein>
    <recommendedName>
        <fullName evidence="5">Glycosyl transferase family 1 domain-containing protein</fullName>
    </recommendedName>
</protein>